<dbReference type="EMBL" id="BKCN01000008">
    <property type="protein sequence ID" value="GER04124.1"/>
    <property type="molecule type" value="Genomic_DNA"/>
</dbReference>
<sequence>MLHGAAKTHAGQEDRAPQEDMETDQEAGALCVSIDQISRSDIIDDQTILLKMLSGGDLLMHLKYSCPQLAFHDFFSYEPTMGQLCAEIDHIMTRAGFSCEIGNFSAAAGDQIKGSDQGFK</sequence>
<keyword evidence="3" id="KW-1185">Reference proteome</keyword>
<feature type="region of interest" description="Disordered" evidence="1">
    <location>
        <begin position="1"/>
        <end position="26"/>
    </location>
</feature>
<dbReference type="Proteomes" id="UP000324996">
    <property type="component" value="Unassembled WGS sequence"/>
</dbReference>
<dbReference type="AlphaFoldDB" id="A0A5A7N8N9"/>
<evidence type="ECO:0000313" key="2">
    <source>
        <dbReference type="EMBL" id="GER04124.1"/>
    </source>
</evidence>
<gene>
    <name evidence="2" type="ORF">JCM17846_18060</name>
</gene>
<evidence type="ECO:0000313" key="3">
    <source>
        <dbReference type="Proteomes" id="UP000324996"/>
    </source>
</evidence>
<comment type="caution">
    <text evidence="2">The sequence shown here is derived from an EMBL/GenBank/DDBJ whole genome shotgun (WGS) entry which is preliminary data.</text>
</comment>
<reference evidence="2 3" key="1">
    <citation type="submission" date="2019-09" db="EMBL/GenBank/DDBJ databases">
        <title>NBRP : Genome information of microbial organism related human and environment.</title>
        <authorList>
            <person name="Hattori M."/>
            <person name="Oshima K."/>
            <person name="Inaba H."/>
            <person name="Suda W."/>
            <person name="Sakamoto M."/>
            <person name="Iino T."/>
            <person name="Kitahara M."/>
            <person name="Oshida Y."/>
            <person name="Iida T."/>
            <person name="Kudo T."/>
            <person name="Itoh T."/>
            <person name="Ohkuma M."/>
        </authorList>
    </citation>
    <scope>NUCLEOTIDE SEQUENCE [LARGE SCALE GENOMIC DNA]</scope>
    <source>
        <strain evidence="2 3">Q-1</strain>
    </source>
</reference>
<organism evidence="2 3">
    <name type="scientific">Iodidimonas nitroreducens</name>
    <dbReference type="NCBI Taxonomy" id="1236968"/>
    <lineage>
        <taxon>Bacteria</taxon>
        <taxon>Pseudomonadati</taxon>
        <taxon>Pseudomonadota</taxon>
        <taxon>Alphaproteobacteria</taxon>
        <taxon>Iodidimonadales</taxon>
        <taxon>Iodidimonadaceae</taxon>
        <taxon>Iodidimonas</taxon>
    </lineage>
</organism>
<accession>A0A5A7N8N9</accession>
<evidence type="ECO:0000256" key="1">
    <source>
        <dbReference type="SAM" id="MobiDB-lite"/>
    </source>
</evidence>
<proteinExistence type="predicted"/>
<protein>
    <submittedName>
        <fullName evidence="2">Uncharacterized protein</fullName>
    </submittedName>
</protein>
<name>A0A5A7N8N9_9PROT</name>